<feature type="modified residue" description="4-aspartylphosphate" evidence="3">
    <location>
        <position position="90"/>
    </location>
</feature>
<dbReference type="GO" id="GO:0005524">
    <property type="term" value="F:ATP binding"/>
    <property type="evidence" value="ECO:0007669"/>
    <property type="project" value="UniProtKB-KW"/>
</dbReference>
<accession>A0A1H4CIZ2</accession>
<keyword evidence="1" id="KW-0547">Nucleotide-binding</keyword>
<dbReference type="GO" id="GO:0000160">
    <property type="term" value="P:phosphorelay signal transduction system"/>
    <property type="evidence" value="ECO:0007669"/>
    <property type="project" value="InterPro"/>
</dbReference>
<name>A0A1H4CIZ2_9RHOB</name>
<reference evidence="6 7" key="1">
    <citation type="submission" date="2016-10" db="EMBL/GenBank/DDBJ databases">
        <authorList>
            <person name="de Groot N.N."/>
        </authorList>
    </citation>
    <scope>NUCLEOTIDE SEQUENCE [LARGE SCALE GENOMIC DNA]</scope>
    <source>
        <strain evidence="6 7">DSM 15345</strain>
    </source>
</reference>
<dbReference type="STRING" id="89524.SAMN05444370_10798"/>
<dbReference type="GO" id="GO:0051782">
    <property type="term" value="P:negative regulation of cell division"/>
    <property type="evidence" value="ECO:0007669"/>
    <property type="project" value="TreeGrafter"/>
</dbReference>
<feature type="domain" description="Response regulatory" evidence="5">
    <location>
        <begin position="36"/>
        <end position="155"/>
    </location>
</feature>
<dbReference type="Gene3D" id="3.40.50.300">
    <property type="entry name" value="P-loop containing nucleotide triphosphate hydrolases"/>
    <property type="match status" value="1"/>
</dbReference>
<dbReference type="InterPro" id="IPR025669">
    <property type="entry name" value="AAA_dom"/>
</dbReference>
<dbReference type="SUPFAM" id="SSF52540">
    <property type="entry name" value="P-loop containing nucleoside triphosphate hydrolases"/>
    <property type="match status" value="1"/>
</dbReference>
<dbReference type="Gene3D" id="3.40.50.2300">
    <property type="match status" value="1"/>
</dbReference>
<evidence type="ECO:0000259" key="5">
    <source>
        <dbReference type="PROSITE" id="PS50110"/>
    </source>
</evidence>
<dbReference type="PROSITE" id="PS50110">
    <property type="entry name" value="RESPONSE_REGULATORY"/>
    <property type="match status" value="1"/>
</dbReference>
<keyword evidence="3" id="KW-0597">Phosphoprotein</keyword>
<keyword evidence="2" id="KW-0067">ATP-binding</keyword>
<evidence type="ECO:0000256" key="2">
    <source>
        <dbReference type="ARBA" id="ARBA00022840"/>
    </source>
</evidence>
<dbReference type="PANTHER" id="PTHR43384:SF6">
    <property type="entry name" value="SEPTUM SITE-DETERMINING PROTEIN MIND HOMOLOG, CHLOROPLASTIC"/>
    <property type="match status" value="1"/>
</dbReference>
<dbReference type="OrthoDB" id="8281972at2"/>
<feature type="compositionally biased region" description="Low complexity" evidence="4">
    <location>
        <begin position="8"/>
        <end position="28"/>
    </location>
</feature>
<evidence type="ECO:0000256" key="3">
    <source>
        <dbReference type="PROSITE-ProRule" id="PRU00169"/>
    </source>
</evidence>
<dbReference type="RefSeq" id="WP_093254047.1">
    <property type="nucleotide sequence ID" value="NZ_FNQM01000007.1"/>
</dbReference>
<keyword evidence="7" id="KW-1185">Reference proteome</keyword>
<dbReference type="InterPro" id="IPR011006">
    <property type="entry name" value="CheY-like_superfamily"/>
</dbReference>
<dbReference type="PANTHER" id="PTHR43384">
    <property type="entry name" value="SEPTUM SITE-DETERMINING PROTEIN MIND HOMOLOG, CHLOROPLASTIC-RELATED"/>
    <property type="match status" value="1"/>
</dbReference>
<dbReference type="Pfam" id="PF13614">
    <property type="entry name" value="AAA_31"/>
    <property type="match status" value="1"/>
</dbReference>
<sequence length="423" mass="43637">MTEGASDAKAPGEAAGRPAPASRATAPRKGAGPRHEVLAAVADPATAAMLSDYLAAAVGPGRALAFRGGVDRLIDQLEKADAPPRLVIVDLSGIDTPLSEMDRLAEACDPGVTVLAIGDRDSVYLFRELVRAGVADYLLKPVSPELLAPYVESVQPALREAGLGARRGRLIAFAGARGGVGTTTLAVATAWRLSAVRKRRVALVDLDLHGGAAGAQLGVQTGGLIDALANAQRLDAVYLEQAMAQAGPRLSLLADEAPLGAAAAIDPDALETVLERVAEQFHFVVVDMPRRFGPVFAGLFGRARNRVIVTDRTLAGLRDGARLLELAKSGTGGSMLALNDHHPGLRGAVDEALTAEALGRAPDLEIAYDRTAAQRGDNLGEPLAAGGGPIALAAERIVAGISGLAPSRPTGVRRLIASVLGRR</sequence>
<protein>
    <submittedName>
        <fullName evidence="6">Pilus assembly protein CpaE</fullName>
    </submittedName>
</protein>
<dbReference type="GO" id="GO:0016887">
    <property type="term" value="F:ATP hydrolysis activity"/>
    <property type="evidence" value="ECO:0007669"/>
    <property type="project" value="TreeGrafter"/>
</dbReference>
<dbReference type="Proteomes" id="UP000198703">
    <property type="component" value="Unassembled WGS sequence"/>
</dbReference>
<dbReference type="GO" id="GO:0009898">
    <property type="term" value="C:cytoplasmic side of plasma membrane"/>
    <property type="evidence" value="ECO:0007669"/>
    <property type="project" value="TreeGrafter"/>
</dbReference>
<feature type="region of interest" description="Disordered" evidence="4">
    <location>
        <begin position="1"/>
        <end position="35"/>
    </location>
</feature>
<evidence type="ECO:0000313" key="6">
    <source>
        <dbReference type="EMBL" id="SEA60401.1"/>
    </source>
</evidence>
<evidence type="ECO:0000313" key="7">
    <source>
        <dbReference type="Proteomes" id="UP000198703"/>
    </source>
</evidence>
<dbReference type="GO" id="GO:0005829">
    <property type="term" value="C:cytosol"/>
    <property type="evidence" value="ECO:0007669"/>
    <property type="project" value="TreeGrafter"/>
</dbReference>
<dbReference type="EMBL" id="FNQM01000007">
    <property type="protein sequence ID" value="SEA60401.1"/>
    <property type="molecule type" value="Genomic_DNA"/>
</dbReference>
<gene>
    <name evidence="6" type="ORF">SAMN05444370_10798</name>
</gene>
<dbReference type="InterPro" id="IPR050625">
    <property type="entry name" value="ParA/MinD_ATPase"/>
</dbReference>
<dbReference type="SUPFAM" id="SSF52172">
    <property type="entry name" value="CheY-like"/>
    <property type="match status" value="1"/>
</dbReference>
<organism evidence="6 7">
    <name type="scientific">Rubrimonas cliftonensis</name>
    <dbReference type="NCBI Taxonomy" id="89524"/>
    <lineage>
        <taxon>Bacteria</taxon>
        <taxon>Pseudomonadati</taxon>
        <taxon>Pseudomonadota</taxon>
        <taxon>Alphaproteobacteria</taxon>
        <taxon>Rhodobacterales</taxon>
        <taxon>Paracoccaceae</taxon>
        <taxon>Rubrimonas</taxon>
    </lineage>
</organism>
<dbReference type="AlphaFoldDB" id="A0A1H4CIZ2"/>
<dbReference type="InterPro" id="IPR001789">
    <property type="entry name" value="Sig_transdc_resp-reg_receiver"/>
</dbReference>
<dbReference type="InterPro" id="IPR027417">
    <property type="entry name" value="P-loop_NTPase"/>
</dbReference>
<evidence type="ECO:0000256" key="4">
    <source>
        <dbReference type="SAM" id="MobiDB-lite"/>
    </source>
</evidence>
<proteinExistence type="predicted"/>
<evidence type="ECO:0000256" key="1">
    <source>
        <dbReference type="ARBA" id="ARBA00022741"/>
    </source>
</evidence>